<gene>
    <name evidence="1" type="ORF">HPB51_002598</name>
</gene>
<dbReference type="EMBL" id="JABSTU010000009">
    <property type="protein sequence ID" value="KAH8020649.1"/>
    <property type="molecule type" value="Genomic_DNA"/>
</dbReference>
<reference evidence="1" key="1">
    <citation type="journal article" date="2020" name="Cell">
        <title>Large-Scale Comparative Analyses of Tick Genomes Elucidate Their Genetic Diversity and Vector Capacities.</title>
        <authorList>
            <consortium name="Tick Genome and Microbiome Consortium (TIGMIC)"/>
            <person name="Jia N."/>
            <person name="Wang J."/>
            <person name="Shi W."/>
            <person name="Du L."/>
            <person name="Sun Y."/>
            <person name="Zhan W."/>
            <person name="Jiang J.F."/>
            <person name="Wang Q."/>
            <person name="Zhang B."/>
            <person name="Ji P."/>
            <person name="Bell-Sakyi L."/>
            <person name="Cui X.M."/>
            <person name="Yuan T.T."/>
            <person name="Jiang B.G."/>
            <person name="Yang W.F."/>
            <person name="Lam T.T."/>
            <person name="Chang Q.C."/>
            <person name="Ding S.J."/>
            <person name="Wang X.J."/>
            <person name="Zhu J.G."/>
            <person name="Ruan X.D."/>
            <person name="Zhao L."/>
            <person name="Wei J.T."/>
            <person name="Ye R.Z."/>
            <person name="Que T.C."/>
            <person name="Du C.H."/>
            <person name="Zhou Y.H."/>
            <person name="Cheng J.X."/>
            <person name="Dai P.F."/>
            <person name="Guo W.B."/>
            <person name="Han X.H."/>
            <person name="Huang E.J."/>
            <person name="Li L.F."/>
            <person name="Wei W."/>
            <person name="Gao Y.C."/>
            <person name="Liu J.Z."/>
            <person name="Shao H.Z."/>
            <person name="Wang X."/>
            <person name="Wang C.C."/>
            <person name="Yang T.C."/>
            <person name="Huo Q.B."/>
            <person name="Li W."/>
            <person name="Chen H.Y."/>
            <person name="Chen S.E."/>
            <person name="Zhou L.G."/>
            <person name="Ni X.B."/>
            <person name="Tian J.H."/>
            <person name="Sheng Y."/>
            <person name="Liu T."/>
            <person name="Pan Y.S."/>
            <person name="Xia L.Y."/>
            <person name="Li J."/>
            <person name="Zhao F."/>
            <person name="Cao W.C."/>
        </authorList>
    </citation>
    <scope>NUCLEOTIDE SEQUENCE</scope>
    <source>
        <strain evidence="1">Rmic-2018</strain>
    </source>
</reference>
<evidence type="ECO:0000313" key="2">
    <source>
        <dbReference type="Proteomes" id="UP000821866"/>
    </source>
</evidence>
<name>A0A9J6DFD2_RHIMP</name>
<reference evidence="1" key="2">
    <citation type="submission" date="2021-09" db="EMBL/GenBank/DDBJ databases">
        <authorList>
            <person name="Jia N."/>
            <person name="Wang J."/>
            <person name="Shi W."/>
            <person name="Du L."/>
            <person name="Sun Y."/>
            <person name="Zhan W."/>
            <person name="Jiang J."/>
            <person name="Wang Q."/>
            <person name="Zhang B."/>
            <person name="Ji P."/>
            <person name="Sakyi L.B."/>
            <person name="Cui X."/>
            <person name="Yuan T."/>
            <person name="Jiang B."/>
            <person name="Yang W."/>
            <person name="Lam T.T.-Y."/>
            <person name="Chang Q."/>
            <person name="Ding S."/>
            <person name="Wang X."/>
            <person name="Zhu J."/>
            <person name="Ruan X."/>
            <person name="Zhao L."/>
            <person name="Wei J."/>
            <person name="Que T."/>
            <person name="Du C."/>
            <person name="Cheng J."/>
            <person name="Dai P."/>
            <person name="Han X."/>
            <person name="Huang E."/>
            <person name="Gao Y."/>
            <person name="Liu J."/>
            <person name="Shao H."/>
            <person name="Ye R."/>
            <person name="Li L."/>
            <person name="Wei W."/>
            <person name="Wang X."/>
            <person name="Wang C."/>
            <person name="Huo Q."/>
            <person name="Li W."/>
            <person name="Guo W."/>
            <person name="Chen H."/>
            <person name="Chen S."/>
            <person name="Zhou L."/>
            <person name="Zhou L."/>
            <person name="Ni X."/>
            <person name="Tian J."/>
            <person name="Zhou Y."/>
            <person name="Sheng Y."/>
            <person name="Liu T."/>
            <person name="Pan Y."/>
            <person name="Xia L."/>
            <person name="Li J."/>
            <person name="Zhao F."/>
            <person name="Cao W."/>
        </authorList>
    </citation>
    <scope>NUCLEOTIDE SEQUENCE</scope>
    <source>
        <strain evidence="1">Rmic-2018</strain>
        <tissue evidence="1">Larvae</tissue>
    </source>
</reference>
<proteinExistence type="predicted"/>
<dbReference type="Proteomes" id="UP000821866">
    <property type="component" value="Chromosome 7"/>
</dbReference>
<dbReference type="AlphaFoldDB" id="A0A9J6DFD2"/>
<protein>
    <submittedName>
        <fullName evidence="1">Uncharacterized protein</fullName>
    </submittedName>
</protein>
<evidence type="ECO:0000313" key="1">
    <source>
        <dbReference type="EMBL" id="KAH8020649.1"/>
    </source>
</evidence>
<comment type="caution">
    <text evidence="1">The sequence shown here is derived from an EMBL/GenBank/DDBJ whole genome shotgun (WGS) entry which is preliminary data.</text>
</comment>
<organism evidence="1 2">
    <name type="scientific">Rhipicephalus microplus</name>
    <name type="common">Cattle tick</name>
    <name type="synonym">Boophilus microplus</name>
    <dbReference type="NCBI Taxonomy" id="6941"/>
    <lineage>
        <taxon>Eukaryota</taxon>
        <taxon>Metazoa</taxon>
        <taxon>Ecdysozoa</taxon>
        <taxon>Arthropoda</taxon>
        <taxon>Chelicerata</taxon>
        <taxon>Arachnida</taxon>
        <taxon>Acari</taxon>
        <taxon>Parasitiformes</taxon>
        <taxon>Ixodida</taxon>
        <taxon>Ixodoidea</taxon>
        <taxon>Ixodidae</taxon>
        <taxon>Rhipicephalinae</taxon>
        <taxon>Rhipicephalus</taxon>
        <taxon>Boophilus</taxon>
    </lineage>
</organism>
<accession>A0A9J6DFD2</accession>
<keyword evidence="2" id="KW-1185">Reference proteome</keyword>
<sequence length="142" mass="15951">MDATQRDIWRQFIAESNTCVAGMRLALPAHTDDHPCFQQSPSLATLAHCDFPKVAHRRPTAYRRPLPVDNLGFPTDNLRIAVHEFRTSSGVSRNVRKIVSHPVTEGSDGNSDGEKKAARDYAEKKWVQINISYRLLPLTAVQ</sequence>